<evidence type="ECO:0000256" key="5">
    <source>
        <dbReference type="ARBA" id="ARBA00023065"/>
    </source>
</evidence>
<evidence type="ECO:0000313" key="10">
    <source>
        <dbReference type="Proteomes" id="UP001212997"/>
    </source>
</evidence>
<organism evidence="9 10">
    <name type="scientific">Meripilus lineatus</name>
    <dbReference type="NCBI Taxonomy" id="2056292"/>
    <lineage>
        <taxon>Eukaryota</taxon>
        <taxon>Fungi</taxon>
        <taxon>Dikarya</taxon>
        <taxon>Basidiomycota</taxon>
        <taxon>Agaricomycotina</taxon>
        <taxon>Agaricomycetes</taxon>
        <taxon>Polyporales</taxon>
        <taxon>Meripilaceae</taxon>
        <taxon>Meripilus</taxon>
    </lineage>
</organism>
<dbReference type="InterPro" id="IPR003445">
    <property type="entry name" value="Cat_transpt"/>
</dbReference>
<evidence type="ECO:0000256" key="1">
    <source>
        <dbReference type="ARBA" id="ARBA00004141"/>
    </source>
</evidence>
<dbReference type="GO" id="GO:1990573">
    <property type="term" value="P:potassium ion import across plasma membrane"/>
    <property type="evidence" value="ECO:0007669"/>
    <property type="project" value="TreeGrafter"/>
</dbReference>
<dbReference type="PANTHER" id="PTHR31064:SF30">
    <property type="entry name" value="HIGH-AFFINITY POTASSIUM TRANSPORT PROTEIN-RELATED"/>
    <property type="match status" value="1"/>
</dbReference>
<feature type="transmembrane region" description="Helical" evidence="8">
    <location>
        <begin position="459"/>
        <end position="477"/>
    </location>
</feature>
<reference evidence="9" key="1">
    <citation type="submission" date="2022-07" db="EMBL/GenBank/DDBJ databases">
        <title>Genome Sequence of Physisporinus lineatus.</title>
        <authorList>
            <person name="Buettner E."/>
        </authorList>
    </citation>
    <scope>NUCLEOTIDE SEQUENCE</scope>
    <source>
        <strain evidence="9">VT162</strain>
    </source>
</reference>
<proteinExistence type="predicted"/>
<dbReference type="GO" id="GO:0030007">
    <property type="term" value="P:intracellular potassium ion homeostasis"/>
    <property type="evidence" value="ECO:0007669"/>
    <property type="project" value="TreeGrafter"/>
</dbReference>
<evidence type="ECO:0000256" key="2">
    <source>
        <dbReference type="ARBA" id="ARBA00022448"/>
    </source>
</evidence>
<feature type="region of interest" description="Disordered" evidence="7">
    <location>
        <begin position="104"/>
        <end position="175"/>
    </location>
</feature>
<evidence type="ECO:0000256" key="7">
    <source>
        <dbReference type="SAM" id="MobiDB-lite"/>
    </source>
</evidence>
<dbReference type="Pfam" id="PF02386">
    <property type="entry name" value="TrkH"/>
    <property type="match status" value="3"/>
</dbReference>
<evidence type="ECO:0000313" key="9">
    <source>
        <dbReference type="EMBL" id="KAJ3485808.1"/>
    </source>
</evidence>
<dbReference type="InterPro" id="IPR051143">
    <property type="entry name" value="TrkH_K-transport"/>
</dbReference>
<feature type="transmembrane region" description="Helical" evidence="8">
    <location>
        <begin position="342"/>
        <end position="363"/>
    </location>
</feature>
<sequence length="591" mass="65175">MPHGGLGGGEARDGSGRSHALDAEEGIGAALVMGGSAEIGMGLIFSARQGEMSSVPETSRKQLDKLNINNQFQSFAGDNHVVVDSPRQSAELDRRISRVTIQEAHSFTSSPRSLPAALASPTSPGAHSTNVRSIASQQRVRHRPVPLRRKTVFKPPPLPSYSDQLGQRPKDQGHGGFPGPFQLFSKFLKQYFPELHQAIMKRLESQPQVKSGGKIDDSEKGVGKSFKRLTQDFQGLVIGRNSDFNTDELSDEELERLGGREYRALRTLSYLVFLYFVGTQMLTFILIAPWLSTTHSYDDVFANQFRVVNKPWFAIFQVVAAYTGGGMSLVDTAMVPFQRAYLMIFSMLFVILAGNHGLPIFAIEWSSFIVLDIGLAVTESLPRGTRAVAGLFQSFAVRASGFAIVNISALAPSFQYEEQSLGVFEPEAEDEDDEPALLDTKDRGERIGKYFGWHLRRQVAYDVWWLVWGIFLVCIIERTKLMDEENAPWFNLFRVVFELVSAFGGIGLSLGLPSDNFAFSGAFGPLSKLVVIVIMIRGRHRGLPVAVDRAILLPKDMVAQNAAGSQNQKQQNGASIVIVEENSKSEKVEQG</sequence>
<comment type="caution">
    <text evidence="9">The sequence shown here is derived from an EMBL/GenBank/DDBJ whole genome shotgun (WGS) entry which is preliminary data.</text>
</comment>
<feature type="transmembrane region" description="Helical" evidence="8">
    <location>
        <begin position="311"/>
        <end position="330"/>
    </location>
</feature>
<dbReference type="Proteomes" id="UP001212997">
    <property type="component" value="Unassembled WGS sequence"/>
</dbReference>
<accession>A0AAD5YEJ6</accession>
<feature type="transmembrane region" description="Helical" evidence="8">
    <location>
        <begin position="517"/>
        <end position="536"/>
    </location>
</feature>
<dbReference type="EMBL" id="JANAWD010000141">
    <property type="protein sequence ID" value="KAJ3485808.1"/>
    <property type="molecule type" value="Genomic_DNA"/>
</dbReference>
<dbReference type="PANTHER" id="PTHR31064">
    <property type="entry name" value="POTASSIUM TRANSPORT PROTEIN DDB_G0292412-RELATED"/>
    <property type="match status" value="1"/>
</dbReference>
<keyword evidence="4 8" id="KW-1133">Transmembrane helix</keyword>
<keyword evidence="5" id="KW-0406">Ion transport</keyword>
<gene>
    <name evidence="9" type="ORF">NLI96_g4697</name>
</gene>
<dbReference type="AlphaFoldDB" id="A0AAD5YEJ6"/>
<evidence type="ECO:0000256" key="3">
    <source>
        <dbReference type="ARBA" id="ARBA00022692"/>
    </source>
</evidence>
<name>A0AAD5YEJ6_9APHY</name>
<keyword evidence="2" id="KW-0813">Transport</keyword>
<protein>
    <submittedName>
        <fullName evidence="9">Uncharacterized protein</fullName>
    </submittedName>
</protein>
<feature type="compositionally biased region" description="Basic and acidic residues" evidence="7">
    <location>
        <begin position="10"/>
        <end position="20"/>
    </location>
</feature>
<dbReference type="GO" id="GO:0005886">
    <property type="term" value="C:plasma membrane"/>
    <property type="evidence" value="ECO:0007669"/>
    <property type="project" value="TreeGrafter"/>
</dbReference>
<dbReference type="GO" id="GO:0140107">
    <property type="term" value="F:high-affinity potassium ion transmembrane transporter activity"/>
    <property type="evidence" value="ECO:0007669"/>
    <property type="project" value="TreeGrafter"/>
</dbReference>
<feature type="compositionally biased region" description="Basic residues" evidence="7">
    <location>
        <begin position="139"/>
        <end position="152"/>
    </location>
</feature>
<feature type="region of interest" description="Disordered" evidence="7">
    <location>
        <begin position="1"/>
        <end position="20"/>
    </location>
</feature>
<keyword evidence="10" id="KW-1185">Reference proteome</keyword>
<comment type="subcellular location">
    <subcellularLocation>
        <location evidence="1">Membrane</location>
        <topology evidence="1">Multi-pass membrane protein</topology>
    </subcellularLocation>
</comment>
<feature type="compositionally biased region" description="Polar residues" evidence="7">
    <location>
        <begin position="127"/>
        <end position="138"/>
    </location>
</feature>
<feature type="transmembrane region" description="Helical" evidence="8">
    <location>
        <begin position="270"/>
        <end position="291"/>
    </location>
</feature>
<feature type="compositionally biased region" description="Low complexity" evidence="7">
    <location>
        <begin position="108"/>
        <end position="126"/>
    </location>
</feature>
<feature type="transmembrane region" description="Helical" evidence="8">
    <location>
        <begin position="489"/>
        <end position="511"/>
    </location>
</feature>
<evidence type="ECO:0000256" key="6">
    <source>
        <dbReference type="ARBA" id="ARBA00023136"/>
    </source>
</evidence>
<evidence type="ECO:0000256" key="8">
    <source>
        <dbReference type="SAM" id="Phobius"/>
    </source>
</evidence>
<keyword evidence="6 8" id="KW-0472">Membrane</keyword>
<evidence type="ECO:0000256" key="4">
    <source>
        <dbReference type="ARBA" id="ARBA00022989"/>
    </source>
</evidence>
<keyword evidence="3 8" id="KW-0812">Transmembrane</keyword>